<reference evidence="2" key="2">
    <citation type="journal article" date="2021" name="Microbiome">
        <title>Successional dynamics and alternative stable states in a saline activated sludge microbial community over 9 years.</title>
        <authorList>
            <person name="Wang Y."/>
            <person name="Ye J."/>
            <person name="Ju F."/>
            <person name="Liu L."/>
            <person name="Boyd J.A."/>
            <person name="Deng Y."/>
            <person name="Parks D.H."/>
            <person name="Jiang X."/>
            <person name="Yin X."/>
            <person name="Woodcroft B.J."/>
            <person name="Tyson G.W."/>
            <person name="Hugenholtz P."/>
            <person name="Polz M.F."/>
            <person name="Zhang T."/>
        </authorList>
    </citation>
    <scope>NUCLEOTIDE SEQUENCE</scope>
    <source>
        <strain evidence="2">HKST-UBA10</strain>
    </source>
</reference>
<keyword evidence="1" id="KW-0812">Transmembrane</keyword>
<protein>
    <submittedName>
        <fullName evidence="2">Uncharacterized protein</fullName>
    </submittedName>
</protein>
<evidence type="ECO:0000313" key="2">
    <source>
        <dbReference type="EMBL" id="MCA9382700.1"/>
    </source>
</evidence>
<reference evidence="2" key="1">
    <citation type="submission" date="2020-04" db="EMBL/GenBank/DDBJ databases">
        <authorList>
            <person name="Zhang T."/>
        </authorList>
    </citation>
    <scope>NUCLEOTIDE SEQUENCE</scope>
    <source>
        <strain evidence="2">HKST-UBA10</strain>
    </source>
</reference>
<organism evidence="2 3">
    <name type="scientific">Candidatus Dojkabacteria bacterium</name>
    <dbReference type="NCBI Taxonomy" id="2099670"/>
    <lineage>
        <taxon>Bacteria</taxon>
        <taxon>Candidatus Dojkabacteria</taxon>
    </lineage>
</organism>
<comment type="caution">
    <text evidence="2">The sequence shown here is derived from an EMBL/GenBank/DDBJ whole genome shotgun (WGS) entry which is preliminary data.</text>
</comment>
<proteinExistence type="predicted"/>
<evidence type="ECO:0000313" key="3">
    <source>
        <dbReference type="Proteomes" id="UP000782843"/>
    </source>
</evidence>
<dbReference type="AlphaFoldDB" id="A0A955L4F7"/>
<keyword evidence="1" id="KW-0472">Membrane</keyword>
<accession>A0A955L4F7</accession>
<sequence>MNKIKSKLNNWEAYKNLRKNIQPSFVIVAIIFIIGVGSIAYFIPKGAGSAGPDPATPLDSSSAQRIKDAIAAGATSYKLLIYDNRPQELADAIVAGNGNISITLRGTGSLSGTDYANLVSQAFDIVQANTGKLANYVRPNKFFASCCSNEPEFNEPVDPIKEAGNYSEFIDQLRKNNDLDKFSQGWYVADVANSNYITYLTQFLEYAGKDALEADFVPINCYQNCISRFDGLVQIYSAIFANPQLYIYETAPWQDQGLTYDGLKDFVTKCSSSNNCIDVLLFNALKSNGEFNWHWNNVTPEQIADLYASGKFSFNNQGLSRTFRGYIQYLLTGDQIFLKDYEAFVKLFETNSKYYQTLYTGSNELYGISSASTNVSCANGTLTFDYAVNRSNKLTTVADVSLGISYVITNKDKSTSSGYLGGSSRYGGNLNRPGADDGTTGSIITLSQGDNDGINHSVSYGTNAVSIKIIADLGFNSQYGFNHHLNECTIDLTECSSSSAKVVCNGANPNSLYCSPHDDSIKNAPLKQPTDA</sequence>
<gene>
    <name evidence="2" type="ORF">KC660_04835</name>
</gene>
<keyword evidence="1" id="KW-1133">Transmembrane helix</keyword>
<dbReference type="EMBL" id="JAGQLG010000214">
    <property type="protein sequence ID" value="MCA9382700.1"/>
    <property type="molecule type" value="Genomic_DNA"/>
</dbReference>
<evidence type="ECO:0000256" key="1">
    <source>
        <dbReference type="SAM" id="Phobius"/>
    </source>
</evidence>
<feature type="non-terminal residue" evidence="2">
    <location>
        <position position="532"/>
    </location>
</feature>
<name>A0A955L4F7_9BACT</name>
<dbReference type="Proteomes" id="UP000782843">
    <property type="component" value="Unassembled WGS sequence"/>
</dbReference>
<feature type="transmembrane region" description="Helical" evidence="1">
    <location>
        <begin position="21"/>
        <end position="43"/>
    </location>
</feature>